<evidence type="ECO:0000256" key="1">
    <source>
        <dbReference type="SAM" id="MobiDB-lite"/>
    </source>
</evidence>
<keyword evidence="3" id="KW-1185">Reference proteome</keyword>
<name>A0A927MRB5_9ACTN</name>
<reference evidence="2" key="1">
    <citation type="submission" date="2020-10" db="EMBL/GenBank/DDBJ databases">
        <title>Sequencing the genomes of 1000 actinobacteria strains.</title>
        <authorList>
            <person name="Klenk H.-P."/>
        </authorList>
    </citation>
    <scope>NUCLEOTIDE SEQUENCE</scope>
    <source>
        <strain evidence="2">DSM 45354</strain>
    </source>
</reference>
<comment type="caution">
    <text evidence="2">The sequence shown here is derived from an EMBL/GenBank/DDBJ whole genome shotgun (WGS) entry which is preliminary data.</text>
</comment>
<feature type="compositionally biased region" description="Basic and acidic residues" evidence="1">
    <location>
        <begin position="8"/>
        <end position="18"/>
    </location>
</feature>
<evidence type="ECO:0000313" key="3">
    <source>
        <dbReference type="Proteomes" id="UP000638648"/>
    </source>
</evidence>
<evidence type="ECO:0000313" key="2">
    <source>
        <dbReference type="EMBL" id="MBE1603463.1"/>
    </source>
</evidence>
<accession>A0A927MRB5</accession>
<proteinExistence type="predicted"/>
<dbReference type="Proteomes" id="UP000638648">
    <property type="component" value="Unassembled WGS sequence"/>
</dbReference>
<dbReference type="AlphaFoldDB" id="A0A927MRB5"/>
<feature type="compositionally biased region" description="Basic and acidic residues" evidence="1">
    <location>
        <begin position="25"/>
        <end position="35"/>
    </location>
</feature>
<sequence>MPQRAWSSKRERQYEHVKSSAKQRGAGEDRAEEIAARTVNKSRAQSGESKQASKESVRDIPPQRRGGQRSGKSGPRGQTKQQLYGEARRRNVKGRSSMSKRQLENALGYR</sequence>
<evidence type="ECO:0008006" key="4">
    <source>
        <dbReference type="Google" id="ProtNLM"/>
    </source>
</evidence>
<feature type="region of interest" description="Disordered" evidence="1">
    <location>
        <begin position="1"/>
        <end position="110"/>
    </location>
</feature>
<gene>
    <name evidence="2" type="ORF">HEB94_000311</name>
</gene>
<feature type="compositionally biased region" description="Polar residues" evidence="1">
    <location>
        <begin position="39"/>
        <end position="50"/>
    </location>
</feature>
<feature type="compositionally biased region" description="Basic and acidic residues" evidence="1">
    <location>
        <begin position="51"/>
        <end position="62"/>
    </location>
</feature>
<dbReference type="EMBL" id="JADBEM010000001">
    <property type="protein sequence ID" value="MBE1603463.1"/>
    <property type="molecule type" value="Genomic_DNA"/>
</dbReference>
<organism evidence="2 3">
    <name type="scientific">Actinopolymorpha pittospori</name>
    <dbReference type="NCBI Taxonomy" id="648752"/>
    <lineage>
        <taxon>Bacteria</taxon>
        <taxon>Bacillati</taxon>
        <taxon>Actinomycetota</taxon>
        <taxon>Actinomycetes</taxon>
        <taxon>Propionibacteriales</taxon>
        <taxon>Actinopolymorphaceae</taxon>
        <taxon>Actinopolymorpha</taxon>
    </lineage>
</organism>
<protein>
    <recommendedName>
        <fullName evidence="4">Plasmid stabilization protein</fullName>
    </recommendedName>
</protein>
<dbReference type="RefSeq" id="WP_192748279.1">
    <property type="nucleotide sequence ID" value="NZ_BAABJL010000120.1"/>
</dbReference>